<evidence type="ECO:0000259" key="1">
    <source>
        <dbReference type="Pfam" id="PF06616"/>
    </source>
</evidence>
<accession>A0ABY5RUI7</accession>
<reference evidence="2" key="1">
    <citation type="submission" date="2022-08" db="EMBL/GenBank/DDBJ databases">
        <title>Microvirga terrae sp. nov., isolated from soil.</title>
        <authorList>
            <person name="Kim K.H."/>
            <person name="Seo Y.L."/>
            <person name="Kim J.M."/>
            <person name="Lee J.K."/>
            <person name="Han D.M."/>
            <person name="Jeon C.O."/>
        </authorList>
    </citation>
    <scope>NUCLEOTIDE SEQUENCE</scope>
    <source>
        <strain evidence="2">R24</strain>
    </source>
</reference>
<dbReference type="RefSeq" id="WP_173947446.1">
    <property type="nucleotide sequence ID" value="NZ_CP102845.1"/>
</dbReference>
<dbReference type="InterPro" id="IPR009528">
    <property type="entry name" value="Restrct_endonuc_II_BsuBI_C"/>
</dbReference>
<protein>
    <recommendedName>
        <fullName evidence="1">BsuBI/PstI restriction endonuclease domain-containing protein</fullName>
    </recommendedName>
</protein>
<sequence>MAKGGLNVKIMELRAARLKELGAAVPDTFQGVSKVKIRKVLTQLHLGSNVDLVDGVFALMDNETPSWFAKAPEGATFSDGATTAHLACHIGILQRNEFKLDREGRDYWIKPLRDLGGIEAILLHEGEFISGHPVAKSPNSAYRLSEDLKAVLRAPDDQWEALLSKWSAEDAVRARREFQALAAEAAKLLVGTGHSALIQASIDQYAARFLKGYEVVYVDDGDGDRITDEDRAKLAKAGIELTLADAMPDVLLWNRQTDRLWVIEAVTSDGEVDLHKVAQLSALAKRCGKVGIDFTTTYQTWKEAAARQGKHGNVAVGTFIWIQGDPAKHLLVQSFN</sequence>
<dbReference type="Gene3D" id="3.40.1350.80">
    <property type="match status" value="1"/>
</dbReference>
<organism evidence="2 3">
    <name type="scientific">Microvirga terrae</name>
    <dbReference type="NCBI Taxonomy" id="2740529"/>
    <lineage>
        <taxon>Bacteria</taxon>
        <taxon>Pseudomonadati</taxon>
        <taxon>Pseudomonadota</taxon>
        <taxon>Alphaproteobacteria</taxon>
        <taxon>Hyphomicrobiales</taxon>
        <taxon>Methylobacteriaceae</taxon>
        <taxon>Microvirga</taxon>
    </lineage>
</organism>
<dbReference type="Proteomes" id="UP001017257">
    <property type="component" value="Chromosome"/>
</dbReference>
<feature type="domain" description="BsuBI/PstI restriction endonuclease" evidence="1">
    <location>
        <begin position="192"/>
        <end position="328"/>
    </location>
</feature>
<gene>
    <name evidence="2" type="ORF">HPT29_002205</name>
</gene>
<dbReference type="EMBL" id="CP102845">
    <property type="protein sequence ID" value="UVF19986.1"/>
    <property type="molecule type" value="Genomic_DNA"/>
</dbReference>
<proteinExistence type="predicted"/>
<evidence type="ECO:0000313" key="2">
    <source>
        <dbReference type="EMBL" id="UVF19986.1"/>
    </source>
</evidence>
<dbReference type="InterPro" id="IPR041963">
    <property type="entry name" value="BsuBI/PstI_C_sf"/>
</dbReference>
<keyword evidence="3" id="KW-1185">Reference proteome</keyword>
<dbReference type="Pfam" id="PF06616">
    <property type="entry name" value="BsuBI_PstI_RE"/>
    <property type="match status" value="1"/>
</dbReference>
<evidence type="ECO:0000313" key="3">
    <source>
        <dbReference type="Proteomes" id="UP001017257"/>
    </source>
</evidence>
<name>A0ABY5RUI7_9HYPH</name>